<evidence type="ECO:0000256" key="5">
    <source>
        <dbReference type="PIRSR" id="PIRSR606118-50"/>
    </source>
</evidence>
<feature type="region of interest" description="Disordered" evidence="7">
    <location>
        <begin position="147"/>
        <end position="176"/>
    </location>
</feature>
<dbReference type="AlphaFoldDB" id="A0A850PQ44"/>
<dbReference type="GO" id="GO:0015074">
    <property type="term" value="P:DNA integration"/>
    <property type="evidence" value="ECO:0007669"/>
    <property type="project" value="UniProtKB-KW"/>
</dbReference>
<dbReference type="GO" id="GO:0000150">
    <property type="term" value="F:DNA strand exchange activity"/>
    <property type="evidence" value="ECO:0007669"/>
    <property type="project" value="InterPro"/>
</dbReference>
<dbReference type="InterPro" id="IPR006118">
    <property type="entry name" value="Recombinase_CS"/>
</dbReference>
<comment type="caution">
    <text evidence="9">The sequence shown here is derived from an EMBL/GenBank/DDBJ whole genome shotgun (WGS) entry which is preliminary data.</text>
</comment>
<feature type="domain" description="Resolvase/invertase-type recombinase catalytic" evidence="8">
    <location>
        <begin position="27"/>
        <end position="167"/>
    </location>
</feature>
<evidence type="ECO:0000256" key="3">
    <source>
        <dbReference type="ARBA" id="ARBA00023125"/>
    </source>
</evidence>
<dbReference type="SUPFAM" id="SSF46689">
    <property type="entry name" value="Homeodomain-like"/>
    <property type="match status" value="1"/>
</dbReference>
<dbReference type="InterPro" id="IPR036162">
    <property type="entry name" value="Resolvase-like_N_sf"/>
</dbReference>
<evidence type="ECO:0000313" key="10">
    <source>
        <dbReference type="Proteomes" id="UP000570517"/>
    </source>
</evidence>
<dbReference type="PANTHER" id="PTHR30461">
    <property type="entry name" value="DNA-INVERTASE FROM LAMBDOID PROPHAGE"/>
    <property type="match status" value="1"/>
</dbReference>
<dbReference type="Proteomes" id="UP000570517">
    <property type="component" value="Unassembled WGS sequence"/>
</dbReference>
<proteinExistence type="inferred from homology"/>
<evidence type="ECO:0000256" key="6">
    <source>
        <dbReference type="PROSITE-ProRule" id="PRU10137"/>
    </source>
</evidence>
<name>A0A850PQ44_9MYCO</name>
<dbReference type="InterPro" id="IPR009057">
    <property type="entry name" value="Homeodomain-like_sf"/>
</dbReference>
<dbReference type="SUPFAM" id="SSF53041">
    <property type="entry name" value="Resolvase-like"/>
    <property type="match status" value="1"/>
</dbReference>
<keyword evidence="4" id="KW-0233">DNA recombination</keyword>
<evidence type="ECO:0000256" key="7">
    <source>
        <dbReference type="SAM" id="MobiDB-lite"/>
    </source>
</evidence>
<organism evidence="9 10">
    <name type="scientific">Mycolicibacterium hippocampi</name>
    <dbReference type="NCBI Taxonomy" id="659824"/>
    <lineage>
        <taxon>Bacteria</taxon>
        <taxon>Bacillati</taxon>
        <taxon>Actinomycetota</taxon>
        <taxon>Actinomycetes</taxon>
        <taxon>Mycobacteriales</taxon>
        <taxon>Mycobacteriaceae</taxon>
        <taxon>Mycolicibacterium</taxon>
    </lineage>
</organism>
<evidence type="ECO:0000259" key="8">
    <source>
        <dbReference type="PROSITE" id="PS51736"/>
    </source>
</evidence>
<dbReference type="PROSITE" id="PS51736">
    <property type="entry name" value="RECOMBINASES_3"/>
    <property type="match status" value="1"/>
</dbReference>
<dbReference type="Pfam" id="PF00239">
    <property type="entry name" value="Resolvase"/>
    <property type="match status" value="1"/>
</dbReference>
<comment type="similarity">
    <text evidence="1">Belongs to the site-specific recombinase resolvase family.</text>
</comment>
<dbReference type="InterPro" id="IPR006120">
    <property type="entry name" value="Resolvase_HTH_dom"/>
</dbReference>
<evidence type="ECO:0000313" key="9">
    <source>
        <dbReference type="EMBL" id="NVN52582.1"/>
    </source>
</evidence>
<evidence type="ECO:0000256" key="4">
    <source>
        <dbReference type="ARBA" id="ARBA00023172"/>
    </source>
</evidence>
<dbReference type="GO" id="GO:0003677">
    <property type="term" value="F:DNA binding"/>
    <property type="evidence" value="ECO:0007669"/>
    <property type="project" value="UniProtKB-KW"/>
</dbReference>
<dbReference type="PROSITE" id="PS00397">
    <property type="entry name" value="RECOMBINASES_1"/>
    <property type="match status" value="1"/>
</dbReference>
<dbReference type="Pfam" id="PF02796">
    <property type="entry name" value="HTH_7"/>
    <property type="match status" value="1"/>
</dbReference>
<reference evidence="9 10" key="1">
    <citation type="submission" date="2020-05" db="EMBL/GenBank/DDBJ databases">
        <title>Draft genome sequence of Mycobacterium hippocampi DL, isolated from European seabass, Dicentrarchus labrax, reared in fish farms.</title>
        <authorList>
            <person name="Stathopoulou P."/>
            <person name="Asimakis E."/>
            <person name="Tzokas K."/>
            <person name="Batargias C."/>
            <person name="Tsiamis G."/>
        </authorList>
    </citation>
    <scope>NUCLEOTIDE SEQUENCE [LARGE SCALE GENOMIC DNA]</scope>
    <source>
        <strain evidence="9 10">DL</strain>
    </source>
</reference>
<sequence>MSRFLSHTACLRSALSEANETVLAVTTTLGYARVSTMGQELDAQRAALTAAGVETGRIFTDKLSGSAKTKRPGLAAMLDYARAGDTAVVAAIDRLGRSVAEVTRTIADLGERQIMLRTLREGVDTATPTGRAVAAIMATLAELELGRERRAASRHSRRSRQLPATKPPKLSPERQDQLRRLAATGEPVTELAAAFGIGRATAYRYLANQGETHPNA</sequence>
<keyword evidence="2" id="KW-0229">DNA integration</keyword>
<dbReference type="InterPro" id="IPR006119">
    <property type="entry name" value="Resolv_N"/>
</dbReference>
<dbReference type="PANTHER" id="PTHR30461:SF2">
    <property type="entry name" value="SERINE RECOMBINASE PINE-RELATED"/>
    <property type="match status" value="1"/>
</dbReference>
<dbReference type="Gene3D" id="1.10.10.60">
    <property type="entry name" value="Homeodomain-like"/>
    <property type="match status" value="1"/>
</dbReference>
<dbReference type="PROSITE" id="PS00398">
    <property type="entry name" value="RECOMBINASES_2"/>
    <property type="match status" value="1"/>
</dbReference>
<evidence type="ECO:0000256" key="1">
    <source>
        <dbReference type="ARBA" id="ARBA00009913"/>
    </source>
</evidence>
<dbReference type="EMBL" id="JABFYL010000045">
    <property type="protein sequence ID" value="NVN52582.1"/>
    <property type="molecule type" value="Genomic_DNA"/>
</dbReference>
<protein>
    <submittedName>
        <fullName evidence="9">DNA invertase-resolvase</fullName>
    </submittedName>
</protein>
<dbReference type="CDD" id="cd00569">
    <property type="entry name" value="HTH_Hin_like"/>
    <property type="match status" value="1"/>
</dbReference>
<keyword evidence="3" id="KW-0238">DNA-binding</keyword>
<evidence type="ECO:0000256" key="2">
    <source>
        <dbReference type="ARBA" id="ARBA00022908"/>
    </source>
</evidence>
<dbReference type="CDD" id="cd03768">
    <property type="entry name" value="SR_ResInv"/>
    <property type="match status" value="1"/>
</dbReference>
<dbReference type="SMART" id="SM00857">
    <property type="entry name" value="Resolvase"/>
    <property type="match status" value="1"/>
</dbReference>
<dbReference type="Gene3D" id="3.40.50.1390">
    <property type="entry name" value="Resolvase, N-terminal catalytic domain"/>
    <property type="match status" value="1"/>
</dbReference>
<dbReference type="InterPro" id="IPR050639">
    <property type="entry name" value="SSR_resolvase"/>
</dbReference>
<keyword evidence="10" id="KW-1185">Reference proteome</keyword>
<accession>A0A850PQ44</accession>
<feature type="active site" description="O-(5'-phospho-DNA)-serine intermediate" evidence="5 6">
    <location>
        <position position="35"/>
    </location>
</feature>
<gene>
    <name evidence="9" type="ORF">HLY00_4290</name>
</gene>